<keyword evidence="2 14" id="KW-1003">Cell membrane</keyword>
<dbReference type="PRINTS" id="PR00245">
    <property type="entry name" value="OLFACTORYR"/>
</dbReference>
<organism evidence="16 17">
    <name type="scientific">Periophthalmus magnuspinnatus</name>
    <dbReference type="NCBI Taxonomy" id="409849"/>
    <lineage>
        <taxon>Eukaryota</taxon>
        <taxon>Metazoa</taxon>
        <taxon>Chordata</taxon>
        <taxon>Craniata</taxon>
        <taxon>Vertebrata</taxon>
        <taxon>Euteleostomi</taxon>
        <taxon>Actinopterygii</taxon>
        <taxon>Neopterygii</taxon>
        <taxon>Teleostei</taxon>
        <taxon>Neoteleostei</taxon>
        <taxon>Acanthomorphata</taxon>
        <taxon>Gobiaria</taxon>
        <taxon>Gobiiformes</taxon>
        <taxon>Gobioidei</taxon>
        <taxon>Gobiidae</taxon>
        <taxon>Oxudercinae</taxon>
        <taxon>Periophthalmus</taxon>
    </lineage>
</organism>
<feature type="transmembrane region" description="Helical" evidence="14">
    <location>
        <begin position="194"/>
        <end position="216"/>
    </location>
</feature>
<comment type="subcellular location">
    <subcellularLocation>
        <location evidence="1 14">Cell membrane</location>
        <topology evidence="1 14">Multi-pass membrane protein</topology>
    </subcellularLocation>
</comment>
<keyword evidence="10 13" id="KW-0675">Receptor</keyword>
<feature type="transmembrane region" description="Helical" evidence="14">
    <location>
        <begin position="58"/>
        <end position="84"/>
    </location>
</feature>
<evidence type="ECO:0000256" key="4">
    <source>
        <dbReference type="ARBA" id="ARBA00022692"/>
    </source>
</evidence>
<evidence type="ECO:0000256" key="11">
    <source>
        <dbReference type="ARBA" id="ARBA00023180"/>
    </source>
</evidence>
<dbReference type="FunFam" id="1.20.1070.10:FF:000024">
    <property type="entry name" value="Olfactory receptor"/>
    <property type="match status" value="1"/>
</dbReference>
<evidence type="ECO:0000256" key="14">
    <source>
        <dbReference type="RuleBase" id="RU363047"/>
    </source>
</evidence>
<keyword evidence="3 14" id="KW-0716">Sensory transduction</keyword>
<evidence type="ECO:0000313" key="16">
    <source>
        <dbReference type="Ensembl" id="ENSPMGP00000029801.1"/>
    </source>
</evidence>
<dbReference type="GO" id="GO:0004984">
    <property type="term" value="F:olfactory receptor activity"/>
    <property type="evidence" value="ECO:0007669"/>
    <property type="project" value="InterPro"/>
</dbReference>
<dbReference type="InterPro" id="IPR052921">
    <property type="entry name" value="GPCR1_Superfamily_Member"/>
</dbReference>
<feature type="transmembrane region" description="Helical" evidence="14">
    <location>
        <begin position="23"/>
        <end position="46"/>
    </location>
</feature>
<dbReference type="GO" id="GO:0005549">
    <property type="term" value="F:odorant binding"/>
    <property type="evidence" value="ECO:0007669"/>
    <property type="project" value="TreeGrafter"/>
</dbReference>
<evidence type="ECO:0000256" key="3">
    <source>
        <dbReference type="ARBA" id="ARBA00022606"/>
    </source>
</evidence>
<keyword evidence="12 13" id="KW-0807">Transducer</keyword>
<dbReference type="PANTHER" id="PTHR26451:SF885">
    <property type="entry name" value="OLFACTORY RECEPTOR"/>
    <property type="match status" value="1"/>
</dbReference>
<dbReference type="InterPro" id="IPR000725">
    <property type="entry name" value="Olfact_rcpt"/>
</dbReference>
<protein>
    <recommendedName>
        <fullName evidence="14">Olfactory receptor</fullName>
    </recommendedName>
</protein>
<dbReference type="STRING" id="409849.ENSPMGP00000029801"/>
<evidence type="ECO:0000256" key="9">
    <source>
        <dbReference type="ARBA" id="ARBA00023157"/>
    </source>
</evidence>
<reference evidence="16" key="2">
    <citation type="submission" date="2025-09" db="UniProtKB">
        <authorList>
            <consortium name="Ensembl"/>
        </authorList>
    </citation>
    <scope>IDENTIFICATION</scope>
</reference>
<keyword evidence="6 14" id="KW-1133">Transmembrane helix</keyword>
<feature type="transmembrane region" description="Helical" evidence="14">
    <location>
        <begin position="139"/>
        <end position="162"/>
    </location>
</feature>
<dbReference type="Pfam" id="PF13853">
    <property type="entry name" value="7tm_4"/>
    <property type="match status" value="1"/>
</dbReference>
<keyword evidence="8 14" id="KW-0472">Membrane</keyword>
<keyword evidence="7 13" id="KW-0297">G-protein coupled receptor</keyword>
<evidence type="ECO:0000256" key="5">
    <source>
        <dbReference type="ARBA" id="ARBA00022725"/>
    </source>
</evidence>
<dbReference type="GO" id="GO:0004930">
    <property type="term" value="F:G protein-coupled receptor activity"/>
    <property type="evidence" value="ECO:0007669"/>
    <property type="project" value="UniProtKB-KW"/>
</dbReference>
<dbReference type="SUPFAM" id="SSF81321">
    <property type="entry name" value="Family A G protein-coupled receptor-like"/>
    <property type="match status" value="1"/>
</dbReference>
<keyword evidence="17" id="KW-1185">Reference proteome</keyword>
<evidence type="ECO:0000256" key="6">
    <source>
        <dbReference type="ARBA" id="ARBA00022989"/>
    </source>
</evidence>
<dbReference type="PRINTS" id="PR00237">
    <property type="entry name" value="GPCRRHODOPSN"/>
</dbReference>
<reference evidence="16" key="1">
    <citation type="submission" date="2025-08" db="UniProtKB">
        <authorList>
            <consortium name="Ensembl"/>
        </authorList>
    </citation>
    <scope>IDENTIFICATION</scope>
</reference>
<comment type="similarity">
    <text evidence="13">Belongs to the G-protein coupled receptor 1 family.</text>
</comment>
<evidence type="ECO:0000256" key="12">
    <source>
        <dbReference type="ARBA" id="ARBA00023224"/>
    </source>
</evidence>
<dbReference type="GO" id="GO:0005886">
    <property type="term" value="C:plasma membrane"/>
    <property type="evidence" value="ECO:0007669"/>
    <property type="project" value="UniProtKB-SubCell"/>
</dbReference>
<feature type="domain" description="G-protein coupled receptors family 1 profile" evidence="15">
    <location>
        <begin position="39"/>
        <end position="284"/>
    </location>
</feature>
<keyword evidence="5 14" id="KW-0552">Olfaction</keyword>
<evidence type="ECO:0000259" key="15">
    <source>
        <dbReference type="PROSITE" id="PS50262"/>
    </source>
</evidence>
<evidence type="ECO:0000256" key="8">
    <source>
        <dbReference type="ARBA" id="ARBA00023136"/>
    </source>
</evidence>
<dbReference type="AlphaFoldDB" id="A0A3B4BM40"/>
<evidence type="ECO:0000256" key="7">
    <source>
        <dbReference type="ARBA" id="ARBA00023040"/>
    </source>
</evidence>
<evidence type="ECO:0000313" key="17">
    <source>
        <dbReference type="Proteomes" id="UP000261520"/>
    </source>
</evidence>
<keyword evidence="11" id="KW-0325">Glycoprotein</keyword>
<dbReference type="Ensembl" id="ENSPMGT00000031725.1">
    <property type="protein sequence ID" value="ENSPMGP00000029801.1"/>
    <property type="gene ID" value="ENSPMGG00000023985.1"/>
</dbReference>
<sequence>MMNFSQVSHFTLGAYVDPGPLRWLYFVIILSVYVLILLSNLLLIIIICLNRTLHEPMYIFLCSLFMNELYGSTALFPLLLYQIPVDVHTVSPPFCFIQIFCIYSYVSIEFLTLAIMSYDRFLSICFPLQYSTHMNVTKVFLLIAFSWFYPCVSILLLIIFSIPLQLCDNVIPKVYCDNYFIVKMACYDTKLNNIYGLIITSVIVLGPLGMIFFTYLRILKVCFRGSKQTQHKALNTCAPHLASIINFSFGVCFEVLQSRFDLKNVHKVLRVVLSLYFLAVQPLFNPLIKYHHSVLNVKLACHECTCTDTGNTTHLFYKPPP</sequence>
<dbReference type="PROSITE" id="PS50262">
    <property type="entry name" value="G_PROTEIN_RECEP_F1_2"/>
    <property type="match status" value="1"/>
</dbReference>
<dbReference type="Gene3D" id="1.20.1070.10">
    <property type="entry name" value="Rhodopsin 7-helix transmembrane proteins"/>
    <property type="match status" value="1"/>
</dbReference>
<evidence type="ECO:0000256" key="1">
    <source>
        <dbReference type="ARBA" id="ARBA00004651"/>
    </source>
</evidence>
<dbReference type="PANTHER" id="PTHR26451">
    <property type="entry name" value="G_PROTEIN_RECEP_F1_2 DOMAIN-CONTAINING PROTEIN"/>
    <property type="match status" value="1"/>
</dbReference>
<evidence type="ECO:0000256" key="13">
    <source>
        <dbReference type="RuleBase" id="RU000688"/>
    </source>
</evidence>
<name>A0A3B4BM40_9GOBI</name>
<feature type="transmembrane region" description="Helical" evidence="14">
    <location>
        <begin position="96"/>
        <end position="118"/>
    </location>
</feature>
<dbReference type="InterPro" id="IPR000276">
    <property type="entry name" value="GPCR_Rhodpsn"/>
</dbReference>
<keyword evidence="9" id="KW-1015">Disulfide bond</keyword>
<evidence type="ECO:0000256" key="10">
    <source>
        <dbReference type="ARBA" id="ARBA00023170"/>
    </source>
</evidence>
<evidence type="ECO:0000256" key="2">
    <source>
        <dbReference type="ARBA" id="ARBA00022475"/>
    </source>
</evidence>
<dbReference type="PROSITE" id="PS00237">
    <property type="entry name" value="G_PROTEIN_RECEP_F1_1"/>
    <property type="match status" value="1"/>
</dbReference>
<accession>A0A3B4BM40</accession>
<proteinExistence type="inferred from homology"/>
<keyword evidence="4 13" id="KW-0812">Transmembrane</keyword>
<dbReference type="InterPro" id="IPR017452">
    <property type="entry name" value="GPCR_Rhodpsn_7TM"/>
</dbReference>
<dbReference type="Proteomes" id="UP000261520">
    <property type="component" value="Unplaced"/>
</dbReference>